<proteinExistence type="predicted"/>
<dbReference type="GO" id="GO:0006729">
    <property type="term" value="P:tetrahydrobiopterin biosynthetic process"/>
    <property type="evidence" value="ECO:0007669"/>
    <property type="project" value="InterPro"/>
</dbReference>
<dbReference type="Proteomes" id="UP000692954">
    <property type="component" value="Unassembled WGS sequence"/>
</dbReference>
<dbReference type="EMBL" id="CAJJDN010000110">
    <property type="protein sequence ID" value="CAD8116214.1"/>
    <property type="molecule type" value="Genomic_DNA"/>
</dbReference>
<dbReference type="OrthoDB" id="277398at2759"/>
<dbReference type="PANTHER" id="PTHR12599:SF0">
    <property type="entry name" value="PTERIN-4-ALPHA-CARBINOLAMINE DEHYDRATASE"/>
    <property type="match status" value="1"/>
</dbReference>
<evidence type="ECO:0000313" key="3">
    <source>
        <dbReference type="Proteomes" id="UP000692954"/>
    </source>
</evidence>
<dbReference type="InterPro" id="IPR001533">
    <property type="entry name" value="Pterin_deHydtase"/>
</dbReference>
<organism evidence="2 3">
    <name type="scientific">Paramecium sonneborni</name>
    <dbReference type="NCBI Taxonomy" id="65129"/>
    <lineage>
        <taxon>Eukaryota</taxon>
        <taxon>Sar</taxon>
        <taxon>Alveolata</taxon>
        <taxon>Ciliophora</taxon>
        <taxon>Intramacronucleata</taxon>
        <taxon>Oligohymenophorea</taxon>
        <taxon>Peniculida</taxon>
        <taxon>Parameciidae</taxon>
        <taxon>Paramecium</taxon>
    </lineage>
</organism>
<reference evidence="2" key="1">
    <citation type="submission" date="2021-01" db="EMBL/GenBank/DDBJ databases">
        <authorList>
            <consortium name="Genoscope - CEA"/>
            <person name="William W."/>
        </authorList>
    </citation>
    <scope>NUCLEOTIDE SEQUENCE</scope>
</reference>
<sequence length="175" mass="20578">MYRNFASNNTRTTANLLSLKYQLKEFSDVPTKKFIRLNADEVNLLFRIQELSSNWAYNMSSLNRRFEFQNFQDSFCFMGQVSQIAEQMKHYPKWYNKNGIVTIDLTTPEVKGVTLKDVLLAYTADHISQIIISNHSNSIFDNCNLHLENLIQSWNNNYQKSQELNQVFDRSVNFL</sequence>
<protein>
    <recommendedName>
        <fullName evidence="1">4-alpha-hydroxy-tetrahydropterin dehydratase</fullName>
    </recommendedName>
</protein>
<comment type="caution">
    <text evidence="2">The sequence shown here is derived from an EMBL/GenBank/DDBJ whole genome shotgun (WGS) entry which is preliminary data.</text>
</comment>
<accession>A0A8S1QLX8</accession>
<dbReference type="Pfam" id="PF01329">
    <property type="entry name" value="Pterin_4a"/>
    <property type="match status" value="1"/>
</dbReference>
<evidence type="ECO:0000256" key="1">
    <source>
        <dbReference type="ARBA" id="ARBA00030497"/>
    </source>
</evidence>
<dbReference type="AlphaFoldDB" id="A0A8S1QLX8"/>
<dbReference type="GO" id="GO:0008124">
    <property type="term" value="F:4-alpha-hydroxytetrahydrobiopterin dehydratase activity"/>
    <property type="evidence" value="ECO:0007669"/>
    <property type="project" value="InterPro"/>
</dbReference>
<name>A0A8S1QLX8_9CILI</name>
<keyword evidence="3" id="KW-1185">Reference proteome</keyword>
<gene>
    <name evidence="2" type="ORF">PSON_ATCC_30995.1.T1100104</name>
</gene>
<dbReference type="PANTHER" id="PTHR12599">
    <property type="entry name" value="PTERIN-4-ALPHA-CARBINOLAMINE DEHYDRATASE"/>
    <property type="match status" value="1"/>
</dbReference>
<evidence type="ECO:0000313" key="2">
    <source>
        <dbReference type="EMBL" id="CAD8116214.1"/>
    </source>
</evidence>